<sequence>MFCTKCGKQVRDGLKYCTNCGAPIKQHESGGTGGQNRIVAGGKVNLKKDDDTAKPAAVSQPSNSISFNTGNTAGNTPVKKPKKNKGIKIAIITILGIILAILLIIFALVQTGVISISVSDNENQESTLDKSKSSKREKEKERRAKEKESESESEANTMPTVEQTEPNTMPTVAQTESVTVPGTVAMNSEFILPDSSTRVLDKSELAGFTAEQCRLARNEIYAKHGRMFDDAGLQNYFNSRSWYHGTIPADRFSDTMLSDIEIQNRNLIIAYEKEMGYTK</sequence>
<feature type="region of interest" description="Disordered" evidence="1">
    <location>
        <begin position="51"/>
        <end position="81"/>
    </location>
</feature>
<feature type="region of interest" description="Disordered" evidence="1">
    <location>
        <begin position="120"/>
        <end position="171"/>
    </location>
</feature>
<keyword evidence="2" id="KW-0472">Membrane</keyword>
<keyword evidence="2" id="KW-0812">Transmembrane</keyword>
<protein>
    <submittedName>
        <fullName evidence="4">YARHG domain-containing protein</fullName>
    </submittedName>
</protein>
<evidence type="ECO:0000259" key="3">
    <source>
        <dbReference type="SMART" id="SM01324"/>
    </source>
</evidence>
<dbReference type="InterPro" id="IPR025582">
    <property type="entry name" value="YARHG_dom"/>
</dbReference>
<dbReference type="PANTHER" id="PTHR40038:SF1">
    <property type="entry name" value="MEMBRANE-ASSOCIATED PROTEIN TCAA"/>
    <property type="match status" value="1"/>
</dbReference>
<comment type="caution">
    <text evidence="4">The sequence shown here is derived from an EMBL/GenBank/DDBJ whole genome shotgun (WGS) entry which is preliminary data.</text>
</comment>
<evidence type="ECO:0000313" key="5">
    <source>
        <dbReference type="Proteomes" id="UP000276982"/>
    </source>
</evidence>
<feature type="domain" description="YARHG" evidence="3">
    <location>
        <begin position="188"/>
        <end position="273"/>
    </location>
</feature>
<accession>A0A3P3Q4E3</accession>
<evidence type="ECO:0000256" key="1">
    <source>
        <dbReference type="SAM" id="MobiDB-lite"/>
    </source>
</evidence>
<feature type="compositionally biased region" description="Basic and acidic residues" evidence="1">
    <location>
        <begin position="127"/>
        <end position="150"/>
    </location>
</feature>
<reference evidence="4 5" key="1">
    <citation type="submission" date="2018-11" db="EMBL/GenBank/DDBJ databases">
        <title>Genome sequencing of Lachnoanaerobaculum orale DSM 24553T.</title>
        <authorList>
            <person name="Kook J.-K."/>
            <person name="Park S.-N."/>
            <person name="Lim Y.K."/>
        </authorList>
    </citation>
    <scope>NUCLEOTIDE SEQUENCE [LARGE SCALE GENOMIC DNA]</scope>
    <source>
        <strain evidence="4 5">DSM 24553</strain>
    </source>
</reference>
<dbReference type="AlphaFoldDB" id="A0A3P3Q4E3"/>
<dbReference type="EMBL" id="RRCM01000001">
    <property type="protein sequence ID" value="RRJ16122.1"/>
    <property type="molecule type" value="Genomic_DNA"/>
</dbReference>
<dbReference type="Pfam" id="PF13240">
    <property type="entry name" value="Zn_Ribbon_1"/>
    <property type="match status" value="1"/>
</dbReference>
<dbReference type="Pfam" id="PF13308">
    <property type="entry name" value="YARHG"/>
    <property type="match status" value="1"/>
</dbReference>
<evidence type="ECO:0000256" key="2">
    <source>
        <dbReference type="SAM" id="Phobius"/>
    </source>
</evidence>
<feature type="compositionally biased region" description="Polar residues" evidence="1">
    <location>
        <begin position="59"/>
        <end position="74"/>
    </location>
</feature>
<organism evidence="4 5">
    <name type="scientific">Lachnoanaerobaculum orale</name>
    <dbReference type="NCBI Taxonomy" id="979627"/>
    <lineage>
        <taxon>Bacteria</taxon>
        <taxon>Bacillati</taxon>
        <taxon>Bacillota</taxon>
        <taxon>Clostridia</taxon>
        <taxon>Lachnospirales</taxon>
        <taxon>Lachnospiraceae</taxon>
        <taxon>Lachnoanaerobaculum</taxon>
    </lineage>
</organism>
<keyword evidence="2" id="KW-1133">Transmembrane helix</keyword>
<dbReference type="PANTHER" id="PTHR40038">
    <property type="entry name" value="MEMBRANE-ASSOCIATED PROTEIN TCAA"/>
    <property type="match status" value="1"/>
</dbReference>
<evidence type="ECO:0000313" key="4">
    <source>
        <dbReference type="EMBL" id="RRJ16122.1"/>
    </source>
</evidence>
<gene>
    <name evidence="4" type="ORF">EHW90_03685</name>
</gene>
<dbReference type="InterPro" id="IPR026870">
    <property type="entry name" value="Zinc_ribbon_dom"/>
</dbReference>
<proteinExistence type="predicted"/>
<dbReference type="InterPro" id="IPR038434">
    <property type="entry name" value="YARHG_sf"/>
</dbReference>
<name>A0A3P3Q4E3_9FIRM</name>
<keyword evidence="5" id="KW-1185">Reference proteome</keyword>
<dbReference type="Proteomes" id="UP000276982">
    <property type="component" value="Unassembled WGS sequence"/>
</dbReference>
<dbReference type="Gene3D" id="1.20.58.1690">
    <property type="match status" value="1"/>
</dbReference>
<feature type="transmembrane region" description="Helical" evidence="2">
    <location>
        <begin position="89"/>
        <end position="109"/>
    </location>
</feature>
<dbReference type="RefSeq" id="WP_124951315.1">
    <property type="nucleotide sequence ID" value="NZ_RRCM01000001.1"/>
</dbReference>
<dbReference type="SMART" id="SM01324">
    <property type="entry name" value="YARHG"/>
    <property type="match status" value="1"/>
</dbReference>
<feature type="compositionally biased region" description="Polar residues" evidence="1">
    <location>
        <begin position="156"/>
        <end position="171"/>
    </location>
</feature>